<evidence type="ECO:0000313" key="2">
    <source>
        <dbReference type="EMBL" id="UOE33402.1"/>
    </source>
</evidence>
<dbReference type="Proteomes" id="UP000831390">
    <property type="component" value="Chromosome"/>
</dbReference>
<dbReference type="RefSeq" id="WP_243513126.1">
    <property type="nucleotide sequence ID" value="NZ_CP094534.1"/>
</dbReference>
<name>A0ABY4B2P8_9BACT</name>
<protein>
    <recommendedName>
        <fullName evidence="4">DUF3298 domain-containing protein</fullName>
    </recommendedName>
</protein>
<reference evidence="2 3" key="1">
    <citation type="submission" date="2022-03" db="EMBL/GenBank/DDBJ databases">
        <title>Hymenobactersp. isolated from the air.</title>
        <authorList>
            <person name="Won M."/>
            <person name="Kwon S.-W."/>
        </authorList>
    </citation>
    <scope>NUCLEOTIDE SEQUENCE [LARGE SCALE GENOMIC DNA]</scope>
    <source>
        <strain evidence="2 3">KACC 22596</strain>
    </source>
</reference>
<accession>A0ABY4B2P8</accession>
<evidence type="ECO:0000313" key="3">
    <source>
        <dbReference type="Proteomes" id="UP000831390"/>
    </source>
</evidence>
<sequence length="425" mass="47324">MVHECRPLRLASGLLLLAVLSGCQPDPPKEQPAQASKPPPPPFTERPPAAWATAQLPPYTIERQAAMEAEAAAADTLGCVPQPMRFSALATGPVFRRYTGIIDQARVTVELGWTRPDSITGRFYRWRGGPEYALGAVDQPSKPLVLPVLESFNGVGAGTWRLARVPTSVLAGVWVDTSGHRHPFQLRENYTGAVPYEIQVLKQTGGKPNSDEPHDCRVPFLRQEYLHLRGVAGRRPALRRLQPPPLAVRRRHLRAAYEFSRTECGVVVRLNGFNLLSYEATYQDDQFGGNRPLTSVKSFLVDLATGQPLTIASQLRPDYERPLRQLLTEQLLKDYGPDEDWKWQQPDRAPADQLADLPRPEDEPLTDEELLLTGEGLEATYSKYSVYANPGPVPPAYVRIPYRALRPLVRPGTPLARMLAARGLW</sequence>
<dbReference type="EMBL" id="CP094534">
    <property type="protein sequence ID" value="UOE33402.1"/>
    <property type="molecule type" value="Genomic_DNA"/>
</dbReference>
<gene>
    <name evidence="2" type="ORF">MTP16_20040</name>
</gene>
<evidence type="ECO:0008006" key="4">
    <source>
        <dbReference type="Google" id="ProtNLM"/>
    </source>
</evidence>
<feature type="region of interest" description="Disordered" evidence="1">
    <location>
        <begin position="25"/>
        <end position="47"/>
    </location>
</feature>
<dbReference type="PROSITE" id="PS51257">
    <property type="entry name" value="PROKAR_LIPOPROTEIN"/>
    <property type="match status" value="1"/>
</dbReference>
<proteinExistence type="predicted"/>
<evidence type="ECO:0000256" key="1">
    <source>
        <dbReference type="SAM" id="MobiDB-lite"/>
    </source>
</evidence>
<organism evidence="2 3">
    <name type="scientific">Hymenobacter monticola</name>
    <dbReference type="NCBI Taxonomy" id="1705399"/>
    <lineage>
        <taxon>Bacteria</taxon>
        <taxon>Pseudomonadati</taxon>
        <taxon>Bacteroidota</taxon>
        <taxon>Cytophagia</taxon>
        <taxon>Cytophagales</taxon>
        <taxon>Hymenobacteraceae</taxon>
        <taxon>Hymenobacter</taxon>
    </lineage>
</organism>
<keyword evidence="3" id="KW-1185">Reference proteome</keyword>